<feature type="region of interest" description="Disordered" evidence="6">
    <location>
        <begin position="46"/>
        <end position="131"/>
    </location>
</feature>
<dbReference type="Pfam" id="PF01429">
    <property type="entry name" value="MBD"/>
    <property type="match status" value="1"/>
</dbReference>
<dbReference type="PROSITE" id="PS50982">
    <property type="entry name" value="MBD"/>
    <property type="match status" value="1"/>
</dbReference>
<keyword evidence="5" id="KW-0539">Nucleus</keyword>
<sequence length="263" mass="27637">MSPTANPSSPHLNPADSDRFAGTLPPDPLLQSGCFIDATATTSGETLVAGADMPSSNGADAATPIPGRRSDRAVRGSPPSGAPKSSSNGGEPVTATAESAADGSEDSKPKRRRRLTVGERRVAAGETPDWLPSGWIVEDRVRSSGATAGLVDKYYCDPVSGHVFRSKKEVLYFLETGTKRKKSADSSDVDTATGENSGSHKKASAALKAPPNFDFNDPPEKVTWVLTDSSEGSWAPCVNAKAVPESTVREWAAAFKFTSSKKR</sequence>
<evidence type="ECO:0000256" key="4">
    <source>
        <dbReference type="ARBA" id="ARBA00023163"/>
    </source>
</evidence>
<dbReference type="GO" id="GO:0005634">
    <property type="term" value="C:nucleus"/>
    <property type="evidence" value="ECO:0007669"/>
    <property type="project" value="UniProtKB-SubCell"/>
</dbReference>
<evidence type="ECO:0000259" key="7">
    <source>
        <dbReference type="PROSITE" id="PS50982"/>
    </source>
</evidence>
<feature type="region of interest" description="Disordered" evidence="6">
    <location>
        <begin position="1"/>
        <end position="32"/>
    </location>
</feature>
<reference evidence="9 11" key="3">
    <citation type="submission" date="2017-11" db="EMBL/GenBank/DDBJ databases">
        <title>De-novo sequencing of pomegranate (Punica granatum L.) genome.</title>
        <authorList>
            <person name="Akparov Z."/>
            <person name="Amiraslanov A."/>
            <person name="Hajiyeva S."/>
            <person name="Abbasov M."/>
            <person name="Kaur K."/>
            <person name="Hamwieh A."/>
            <person name="Solovyev V."/>
            <person name="Salamov A."/>
            <person name="Braich B."/>
            <person name="Kosarev P."/>
            <person name="Mahmoud A."/>
            <person name="Hajiyev E."/>
            <person name="Babayeva S."/>
            <person name="Izzatullayeva V."/>
            <person name="Mammadov A."/>
            <person name="Mammadov A."/>
            <person name="Sharifova S."/>
            <person name="Ojaghi J."/>
            <person name="Eynullazada K."/>
            <person name="Bayramov B."/>
            <person name="Abdulazimova A."/>
            <person name="Shahmuradov I."/>
        </authorList>
    </citation>
    <scope>NUCLEOTIDE SEQUENCE [LARGE SCALE GENOMIC DNA]</scope>
    <source>
        <strain evidence="9">AG2017</strain>
        <strain evidence="11">cv. AG2017</strain>
        <tissue evidence="9">Leaf</tissue>
    </source>
</reference>
<dbReference type="OrthoDB" id="10072024at2759"/>
<dbReference type="EMBL" id="MTKT01004939">
    <property type="protein sequence ID" value="OWM68803.1"/>
    <property type="molecule type" value="Genomic_DNA"/>
</dbReference>
<dbReference type="GO" id="GO:0003677">
    <property type="term" value="F:DNA binding"/>
    <property type="evidence" value="ECO:0007669"/>
    <property type="project" value="UniProtKB-KW"/>
</dbReference>
<dbReference type="Proteomes" id="UP000197138">
    <property type="component" value="Unassembled WGS sequence"/>
</dbReference>
<feature type="compositionally biased region" description="Polar residues" evidence="6">
    <location>
        <begin position="1"/>
        <end position="11"/>
    </location>
</feature>
<feature type="compositionally biased region" description="Low complexity" evidence="6">
    <location>
        <begin position="76"/>
        <end position="90"/>
    </location>
</feature>
<comment type="subcellular location">
    <subcellularLocation>
        <location evidence="1">Nucleus</location>
    </subcellularLocation>
</comment>
<dbReference type="PANTHER" id="PTHR12396:SF46">
    <property type="entry name" value="METHYL-CPG-BINDING DOMAIN-CONTAINING PROTEIN 6"/>
    <property type="match status" value="1"/>
</dbReference>
<keyword evidence="2" id="KW-0805">Transcription regulation</keyword>
<gene>
    <name evidence="8" type="ORF">CDL15_Pgr024990</name>
    <name evidence="9" type="ORF">CRG98_043220</name>
</gene>
<name>A0A218W8C7_PUNGR</name>
<dbReference type="PANTHER" id="PTHR12396">
    <property type="entry name" value="METHYL-CPG BINDING PROTEIN, MBD"/>
    <property type="match status" value="1"/>
</dbReference>
<evidence type="ECO:0000256" key="5">
    <source>
        <dbReference type="ARBA" id="ARBA00023242"/>
    </source>
</evidence>
<dbReference type="STRING" id="22663.A0A218W8C7"/>
<keyword evidence="4" id="KW-0804">Transcription</keyword>
<keyword evidence="11" id="KW-1185">Reference proteome</keyword>
<evidence type="ECO:0000313" key="10">
    <source>
        <dbReference type="Proteomes" id="UP000197138"/>
    </source>
</evidence>
<keyword evidence="3" id="KW-0238">DNA-binding</keyword>
<dbReference type="InterPro" id="IPR001739">
    <property type="entry name" value="Methyl_CpG_DNA-bd"/>
</dbReference>
<evidence type="ECO:0000313" key="9">
    <source>
        <dbReference type="EMBL" id="PKI36438.1"/>
    </source>
</evidence>
<evidence type="ECO:0000313" key="8">
    <source>
        <dbReference type="EMBL" id="OWM68803.1"/>
    </source>
</evidence>
<dbReference type="EMBL" id="PGOL01004867">
    <property type="protein sequence ID" value="PKI36438.1"/>
    <property type="molecule type" value="Genomic_DNA"/>
</dbReference>
<evidence type="ECO:0000256" key="3">
    <source>
        <dbReference type="ARBA" id="ARBA00023125"/>
    </source>
</evidence>
<feature type="domain" description="MBD" evidence="7">
    <location>
        <begin position="121"/>
        <end position="196"/>
    </location>
</feature>
<proteinExistence type="predicted"/>
<comment type="caution">
    <text evidence="8">The sequence shown here is derived from an EMBL/GenBank/DDBJ whole genome shotgun (WGS) entry which is preliminary data.</text>
</comment>
<evidence type="ECO:0000313" key="11">
    <source>
        <dbReference type="Proteomes" id="UP000233551"/>
    </source>
</evidence>
<dbReference type="InterPro" id="IPR016177">
    <property type="entry name" value="DNA-bd_dom_sf"/>
</dbReference>
<dbReference type="Proteomes" id="UP000233551">
    <property type="component" value="Unassembled WGS sequence"/>
</dbReference>
<evidence type="ECO:0000256" key="2">
    <source>
        <dbReference type="ARBA" id="ARBA00023015"/>
    </source>
</evidence>
<dbReference type="SUPFAM" id="SSF54171">
    <property type="entry name" value="DNA-binding domain"/>
    <property type="match status" value="1"/>
</dbReference>
<evidence type="ECO:0000256" key="1">
    <source>
        <dbReference type="ARBA" id="ARBA00004123"/>
    </source>
</evidence>
<accession>A0A218W8C7</accession>
<feature type="region of interest" description="Disordered" evidence="6">
    <location>
        <begin position="179"/>
        <end position="216"/>
    </location>
</feature>
<reference evidence="8" key="2">
    <citation type="submission" date="2017-06" db="EMBL/GenBank/DDBJ databases">
        <title>The pomegranate genome and the genomics of punicalagin biosynthesis.</title>
        <authorList>
            <person name="Xu C."/>
        </authorList>
    </citation>
    <scope>NUCLEOTIDE SEQUENCE [LARGE SCALE GENOMIC DNA]</scope>
    <source>
        <tissue evidence="8">Fresh leaf</tissue>
    </source>
</reference>
<reference evidence="10" key="1">
    <citation type="journal article" date="2017" name="Plant J.">
        <title>The pomegranate (Punica granatum L.) genome and the genomics of punicalagin biosynthesis.</title>
        <authorList>
            <person name="Qin G."/>
            <person name="Xu C."/>
            <person name="Ming R."/>
            <person name="Tang H."/>
            <person name="Guyot R."/>
            <person name="Kramer E.M."/>
            <person name="Hu Y."/>
            <person name="Yi X."/>
            <person name="Qi Y."/>
            <person name="Xu X."/>
            <person name="Gao Z."/>
            <person name="Pan H."/>
            <person name="Jian J."/>
            <person name="Tian Y."/>
            <person name="Yue Z."/>
            <person name="Xu Y."/>
        </authorList>
    </citation>
    <scope>NUCLEOTIDE SEQUENCE [LARGE SCALE GENOMIC DNA]</scope>
    <source>
        <strain evidence="10">cv. Dabenzi</strain>
    </source>
</reference>
<dbReference type="GeneID" id="116211016"/>
<dbReference type="AlphaFoldDB" id="A0A218W8C7"/>
<protein>
    <recommendedName>
        <fullName evidence="7">MBD domain-containing protein</fullName>
    </recommendedName>
</protein>
<organism evidence="8 10">
    <name type="scientific">Punica granatum</name>
    <name type="common">Pomegranate</name>
    <dbReference type="NCBI Taxonomy" id="22663"/>
    <lineage>
        <taxon>Eukaryota</taxon>
        <taxon>Viridiplantae</taxon>
        <taxon>Streptophyta</taxon>
        <taxon>Embryophyta</taxon>
        <taxon>Tracheophyta</taxon>
        <taxon>Spermatophyta</taxon>
        <taxon>Magnoliopsida</taxon>
        <taxon>eudicotyledons</taxon>
        <taxon>Gunneridae</taxon>
        <taxon>Pentapetalae</taxon>
        <taxon>rosids</taxon>
        <taxon>malvids</taxon>
        <taxon>Myrtales</taxon>
        <taxon>Lythraceae</taxon>
        <taxon>Punica</taxon>
    </lineage>
</organism>
<dbReference type="Gene3D" id="3.30.890.10">
    <property type="entry name" value="Methyl-cpg-binding Protein 2, Chain A"/>
    <property type="match status" value="1"/>
</dbReference>
<evidence type="ECO:0000256" key="6">
    <source>
        <dbReference type="SAM" id="MobiDB-lite"/>
    </source>
</evidence>